<accession>A0AC60QZ21</accession>
<dbReference type="EMBL" id="JABSTQ010002582">
    <property type="protein sequence ID" value="KAG0444038.1"/>
    <property type="molecule type" value="Genomic_DNA"/>
</dbReference>
<dbReference type="Proteomes" id="UP000805193">
    <property type="component" value="Unassembled WGS sequence"/>
</dbReference>
<protein>
    <submittedName>
        <fullName evidence="1">Uncharacterized protein</fullName>
    </submittedName>
</protein>
<organism evidence="1 2">
    <name type="scientific">Ixodes persulcatus</name>
    <name type="common">Taiga tick</name>
    <dbReference type="NCBI Taxonomy" id="34615"/>
    <lineage>
        <taxon>Eukaryota</taxon>
        <taxon>Metazoa</taxon>
        <taxon>Ecdysozoa</taxon>
        <taxon>Arthropoda</taxon>
        <taxon>Chelicerata</taxon>
        <taxon>Arachnida</taxon>
        <taxon>Acari</taxon>
        <taxon>Parasitiformes</taxon>
        <taxon>Ixodida</taxon>
        <taxon>Ixodoidea</taxon>
        <taxon>Ixodidae</taxon>
        <taxon>Ixodinae</taxon>
        <taxon>Ixodes</taxon>
    </lineage>
</organism>
<evidence type="ECO:0000313" key="2">
    <source>
        <dbReference type="Proteomes" id="UP000805193"/>
    </source>
</evidence>
<comment type="caution">
    <text evidence="1">The sequence shown here is derived from an EMBL/GenBank/DDBJ whole genome shotgun (WGS) entry which is preliminary data.</text>
</comment>
<sequence>MLATRVSRWLERYGKYHPAQIGFRPYLGTEEGLSILADDIIQVSPHSQVVRTVVALDIAKAYDDIDHRVIMTNLIELGLPPR</sequence>
<evidence type="ECO:0000313" key="1">
    <source>
        <dbReference type="EMBL" id="KAG0444038.1"/>
    </source>
</evidence>
<feature type="non-terminal residue" evidence="1">
    <location>
        <position position="82"/>
    </location>
</feature>
<keyword evidence="2" id="KW-1185">Reference proteome</keyword>
<name>A0AC60QZ21_IXOPE</name>
<reference evidence="1 2" key="1">
    <citation type="journal article" date="2020" name="Cell">
        <title>Large-Scale Comparative Analyses of Tick Genomes Elucidate Their Genetic Diversity and Vector Capacities.</title>
        <authorList>
            <consortium name="Tick Genome and Microbiome Consortium (TIGMIC)"/>
            <person name="Jia N."/>
            <person name="Wang J."/>
            <person name="Shi W."/>
            <person name="Du L."/>
            <person name="Sun Y."/>
            <person name="Zhan W."/>
            <person name="Jiang J.F."/>
            <person name="Wang Q."/>
            <person name="Zhang B."/>
            <person name="Ji P."/>
            <person name="Bell-Sakyi L."/>
            <person name="Cui X.M."/>
            <person name="Yuan T.T."/>
            <person name="Jiang B.G."/>
            <person name="Yang W.F."/>
            <person name="Lam T.T."/>
            <person name="Chang Q.C."/>
            <person name="Ding S.J."/>
            <person name="Wang X.J."/>
            <person name="Zhu J.G."/>
            <person name="Ruan X.D."/>
            <person name="Zhao L."/>
            <person name="Wei J.T."/>
            <person name="Ye R.Z."/>
            <person name="Que T.C."/>
            <person name="Du C.H."/>
            <person name="Zhou Y.H."/>
            <person name="Cheng J.X."/>
            <person name="Dai P.F."/>
            <person name="Guo W.B."/>
            <person name="Han X.H."/>
            <person name="Huang E.J."/>
            <person name="Li L.F."/>
            <person name="Wei W."/>
            <person name="Gao Y.C."/>
            <person name="Liu J.Z."/>
            <person name="Shao H.Z."/>
            <person name="Wang X."/>
            <person name="Wang C.C."/>
            <person name="Yang T.C."/>
            <person name="Huo Q.B."/>
            <person name="Li W."/>
            <person name="Chen H.Y."/>
            <person name="Chen S.E."/>
            <person name="Zhou L.G."/>
            <person name="Ni X.B."/>
            <person name="Tian J.H."/>
            <person name="Sheng Y."/>
            <person name="Liu T."/>
            <person name="Pan Y.S."/>
            <person name="Xia L.Y."/>
            <person name="Li J."/>
            <person name="Zhao F."/>
            <person name="Cao W.C."/>
        </authorList>
    </citation>
    <scope>NUCLEOTIDE SEQUENCE [LARGE SCALE GENOMIC DNA]</scope>
    <source>
        <strain evidence="1">Iper-2018</strain>
    </source>
</reference>
<gene>
    <name evidence="1" type="ORF">HPB47_014245</name>
</gene>
<proteinExistence type="predicted"/>